<dbReference type="KEGG" id="lck:HN018_26005"/>
<accession>A0A6M8HZ43</accession>
<dbReference type="Proteomes" id="UP000500767">
    <property type="component" value="Plasmid unnamed4"/>
</dbReference>
<keyword evidence="1" id="KW-0614">Plasmid</keyword>
<evidence type="ECO:0000313" key="1">
    <source>
        <dbReference type="EMBL" id="QKE93618.1"/>
    </source>
</evidence>
<sequence length="86" mass="9358">MKEFTTTIQLPVSQETARVLAANPARAAGVAALVNQIISHSRRDRADRLARLIEQSSSSARAAGLTDEDVDAEMASYKAERGTRRM</sequence>
<evidence type="ECO:0000313" key="2">
    <source>
        <dbReference type="Proteomes" id="UP000500767"/>
    </source>
</evidence>
<proteinExistence type="predicted"/>
<dbReference type="AlphaFoldDB" id="A0A6M8HZ43"/>
<reference evidence="1 2" key="1">
    <citation type="journal article" date="2014" name="World J. Microbiol. Biotechnol.">
        <title>Biodiversity and physiological characteristics of Antarctic and Arctic lichens-associated bacteria.</title>
        <authorList>
            <person name="Lee Y.M."/>
            <person name="Kim E.H."/>
            <person name="Lee H.K."/>
            <person name="Hong S.G."/>
        </authorList>
    </citation>
    <scope>NUCLEOTIDE SEQUENCE [LARGE SCALE GENOMIC DNA]</scope>
    <source>
        <strain evidence="1 2">PAMC 26569</strain>
        <plasmid evidence="1">unnamed4</plasmid>
    </source>
</reference>
<dbReference type="EMBL" id="CP053711">
    <property type="protein sequence ID" value="QKE93618.1"/>
    <property type="molecule type" value="Genomic_DNA"/>
</dbReference>
<geneLocation type="plasmid" evidence="1 2">
    <name>unnamed4</name>
</geneLocation>
<name>A0A6M8HZ43_9PROT</name>
<organism evidence="1 2">
    <name type="scientific">Lichenicola cladoniae</name>
    <dbReference type="NCBI Taxonomy" id="1484109"/>
    <lineage>
        <taxon>Bacteria</taxon>
        <taxon>Pseudomonadati</taxon>
        <taxon>Pseudomonadota</taxon>
        <taxon>Alphaproteobacteria</taxon>
        <taxon>Acetobacterales</taxon>
        <taxon>Acetobacteraceae</taxon>
        <taxon>Lichenicola</taxon>
    </lineage>
</organism>
<gene>
    <name evidence="1" type="ORF">HN018_26005</name>
</gene>
<dbReference type="RefSeq" id="WP_171837615.1">
    <property type="nucleotide sequence ID" value="NZ_CP053711.1"/>
</dbReference>
<protein>
    <submittedName>
        <fullName evidence="1">Uncharacterized protein</fullName>
    </submittedName>
</protein>
<keyword evidence="2" id="KW-1185">Reference proteome</keyword>